<gene>
    <name evidence="1" type="ORF">AAFF_G00401280</name>
</gene>
<protein>
    <submittedName>
        <fullName evidence="1">Uncharacterized protein</fullName>
    </submittedName>
</protein>
<sequence>MIRYHLEAGIGKVTTDMAVREAAKQIYAKYYHDTVFCMSLSTILRRVETFWKQFSEGRKRYGQKGKENSKAVKEYKELFDRKCELFDVYAEDPAQRQSLQKEWGASMSDMEYQYYEDQIFMLTFTFNLYPGT</sequence>
<evidence type="ECO:0000313" key="1">
    <source>
        <dbReference type="EMBL" id="KAJ8400089.1"/>
    </source>
</evidence>
<comment type="caution">
    <text evidence="1">The sequence shown here is derived from an EMBL/GenBank/DDBJ whole genome shotgun (WGS) entry which is preliminary data.</text>
</comment>
<proteinExistence type="predicted"/>
<keyword evidence="2" id="KW-1185">Reference proteome</keyword>
<dbReference type="EMBL" id="JAINUG010000079">
    <property type="protein sequence ID" value="KAJ8400089.1"/>
    <property type="molecule type" value="Genomic_DNA"/>
</dbReference>
<dbReference type="Proteomes" id="UP001221898">
    <property type="component" value="Unassembled WGS sequence"/>
</dbReference>
<accession>A0AAD7SCM0</accession>
<name>A0AAD7SCM0_9TELE</name>
<evidence type="ECO:0000313" key="2">
    <source>
        <dbReference type="Proteomes" id="UP001221898"/>
    </source>
</evidence>
<reference evidence="1" key="1">
    <citation type="journal article" date="2023" name="Science">
        <title>Genome structures resolve the early diversification of teleost fishes.</title>
        <authorList>
            <person name="Parey E."/>
            <person name="Louis A."/>
            <person name="Montfort J."/>
            <person name="Bouchez O."/>
            <person name="Roques C."/>
            <person name="Iampietro C."/>
            <person name="Lluch J."/>
            <person name="Castinel A."/>
            <person name="Donnadieu C."/>
            <person name="Desvignes T."/>
            <person name="Floi Bucao C."/>
            <person name="Jouanno E."/>
            <person name="Wen M."/>
            <person name="Mejri S."/>
            <person name="Dirks R."/>
            <person name="Jansen H."/>
            <person name="Henkel C."/>
            <person name="Chen W.J."/>
            <person name="Zahm M."/>
            <person name="Cabau C."/>
            <person name="Klopp C."/>
            <person name="Thompson A.W."/>
            <person name="Robinson-Rechavi M."/>
            <person name="Braasch I."/>
            <person name="Lecointre G."/>
            <person name="Bobe J."/>
            <person name="Postlethwait J.H."/>
            <person name="Berthelot C."/>
            <person name="Roest Crollius H."/>
            <person name="Guiguen Y."/>
        </authorList>
    </citation>
    <scope>NUCLEOTIDE SEQUENCE</scope>
    <source>
        <strain evidence="1">NC1722</strain>
    </source>
</reference>
<dbReference type="AlphaFoldDB" id="A0AAD7SCM0"/>
<organism evidence="1 2">
    <name type="scientific">Aldrovandia affinis</name>
    <dbReference type="NCBI Taxonomy" id="143900"/>
    <lineage>
        <taxon>Eukaryota</taxon>
        <taxon>Metazoa</taxon>
        <taxon>Chordata</taxon>
        <taxon>Craniata</taxon>
        <taxon>Vertebrata</taxon>
        <taxon>Euteleostomi</taxon>
        <taxon>Actinopterygii</taxon>
        <taxon>Neopterygii</taxon>
        <taxon>Teleostei</taxon>
        <taxon>Notacanthiformes</taxon>
        <taxon>Halosauridae</taxon>
        <taxon>Aldrovandia</taxon>
    </lineage>
</organism>